<evidence type="ECO:0000313" key="1">
    <source>
        <dbReference type="EMBL" id="KAH7252005.1"/>
    </source>
</evidence>
<sequence length="101" mass="10997">MLLSFLVPGAGARLPTSLSRGPCCDHNQSRTSSERGDECAPLGWFIQLAFSDRDLIYYALERTWALPGLFLEVELLGQVQVPGDGGGDFYFSSFIPLGGLQ</sequence>
<organism evidence="1 2">
    <name type="scientific">Fusarium tricinctum</name>
    <dbReference type="NCBI Taxonomy" id="61284"/>
    <lineage>
        <taxon>Eukaryota</taxon>
        <taxon>Fungi</taxon>
        <taxon>Dikarya</taxon>
        <taxon>Ascomycota</taxon>
        <taxon>Pezizomycotina</taxon>
        <taxon>Sordariomycetes</taxon>
        <taxon>Hypocreomycetidae</taxon>
        <taxon>Hypocreales</taxon>
        <taxon>Nectriaceae</taxon>
        <taxon>Fusarium</taxon>
        <taxon>Fusarium tricinctum species complex</taxon>
    </lineage>
</organism>
<reference evidence="1" key="1">
    <citation type="journal article" date="2021" name="Nat. Commun.">
        <title>Genetic determinants of endophytism in the Arabidopsis root mycobiome.</title>
        <authorList>
            <person name="Mesny F."/>
            <person name="Miyauchi S."/>
            <person name="Thiergart T."/>
            <person name="Pickel B."/>
            <person name="Atanasova L."/>
            <person name="Karlsson M."/>
            <person name="Huettel B."/>
            <person name="Barry K.W."/>
            <person name="Haridas S."/>
            <person name="Chen C."/>
            <person name="Bauer D."/>
            <person name="Andreopoulos W."/>
            <person name="Pangilinan J."/>
            <person name="LaButti K."/>
            <person name="Riley R."/>
            <person name="Lipzen A."/>
            <person name="Clum A."/>
            <person name="Drula E."/>
            <person name="Henrissat B."/>
            <person name="Kohler A."/>
            <person name="Grigoriev I.V."/>
            <person name="Martin F.M."/>
            <person name="Hacquard S."/>
        </authorList>
    </citation>
    <scope>NUCLEOTIDE SEQUENCE</scope>
    <source>
        <strain evidence="1">MPI-SDFR-AT-0068</strain>
    </source>
</reference>
<keyword evidence="2" id="KW-1185">Reference proteome</keyword>
<dbReference type="Proteomes" id="UP000813427">
    <property type="component" value="Unassembled WGS sequence"/>
</dbReference>
<gene>
    <name evidence="1" type="ORF">BKA59DRAFT_473459</name>
</gene>
<comment type="caution">
    <text evidence="1">The sequence shown here is derived from an EMBL/GenBank/DDBJ whole genome shotgun (WGS) entry which is preliminary data.</text>
</comment>
<evidence type="ECO:0000313" key="2">
    <source>
        <dbReference type="Proteomes" id="UP000813427"/>
    </source>
</evidence>
<name>A0A8K0S2P4_9HYPO</name>
<dbReference type="AlphaFoldDB" id="A0A8K0S2P4"/>
<protein>
    <submittedName>
        <fullName evidence="1">Uncharacterized protein</fullName>
    </submittedName>
</protein>
<accession>A0A8K0S2P4</accession>
<proteinExistence type="predicted"/>
<dbReference type="EMBL" id="JAGPXF010000003">
    <property type="protein sequence ID" value="KAH7252005.1"/>
    <property type="molecule type" value="Genomic_DNA"/>
</dbReference>